<gene>
    <name evidence="2" type="ORF">OM075_22090</name>
</gene>
<keyword evidence="3" id="KW-1185">Reference proteome</keyword>
<organism evidence="2 3">
    <name type="scientific">Plebeiibacterium sediminum</name>
    <dbReference type="NCBI Taxonomy" id="2992112"/>
    <lineage>
        <taxon>Bacteria</taxon>
        <taxon>Pseudomonadati</taxon>
        <taxon>Bacteroidota</taxon>
        <taxon>Bacteroidia</taxon>
        <taxon>Marinilabiliales</taxon>
        <taxon>Marinilabiliaceae</taxon>
        <taxon>Plebeiibacterium</taxon>
    </lineage>
</organism>
<dbReference type="AlphaFoldDB" id="A0AAE3M8X5"/>
<comment type="caution">
    <text evidence="2">The sequence shown here is derived from an EMBL/GenBank/DDBJ whole genome shotgun (WGS) entry which is preliminary data.</text>
</comment>
<protein>
    <submittedName>
        <fullName evidence="2">T9SS type A sorting domain-containing protein</fullName>
    </submittedName>
</protein>
<sequence>MHIKQIIVLLIAFISLNRMYAQPLWSVNSASYEYDMTVTCVVDLNGTLVESTGGVIVGAFDENENCVGKAEALYYNSVEKYRVPLMIFSNTNGVQIHLKAYIPEQSSVYDIETTIQFESNGSLGNFAVPYELEAGSISTGINKGEILSDEVSIFPNPAKDILNVLLSFEENSYRLNLYSLAGELIGQRNGCKKHEVISIENLPNGTYLLQIISDKGVFSKKFIKK</sequence>
<accession>A0AAE3M8X5</accession>
<dbReference type="NCBIfam" id="TIGR04183">
    <property type="entry name" value="Por_Secre_tail"/>
    <property type="match status" value="1"/>
</dbReference>
<name>A0AAE3M8X5_9BACT</name>
<reference evidence="2" key="1">
    <citation type="submission" date="2022-10" db="EMBL/GenBank/DDBJ databases">
        <authorList>
            <person name="Yu W.X."/>
        </authorList>
    </citation>
    <scope>NUCLEOTIDE SEQUENCE</scope>
    <source>
        <strain evidence="2">AAT</strain>
    </source>
</reference>
<dbReference type="EMBL" id="JAPDPJ010000086">
    <property type="protein sequence ID" value="MCW3789171.1"/>
    <property type="molecule type" value="Genomic_DNA"/>
</dbReference>
<feature type="domain" description="Secretion system C-terminal sorting" evidence="1">
    <location>
        <begin position="153"/>
        <end position="223"/>
    </location>
</feature>
<evidence type="ECO:0000313" key="2">
    <source>
        <dbReference type="EMBL" id="MCW3789171.1"/>
    </source>
</evidence>
<evidence type="ECO:0000259" key="1">
    <source>
        <dbReference type="Pfam" id="PF18962"/>
    </source>
</evidence>
<proteinExistence type="predicted"/>
<dbReference type="Pfam" id="PF18962">
    <property type="entry name" value="Por_Secre_tail"/>
    <property type="match status" value="1"/>
</dbReference>
<dbReference type="RefSeq" id="WP_301192729.1">
    <property type="nucleotide sequence ID" value="NZ_JAPDPJ010000086.1"/>
</dbReference>
<dbReference type="Proteomes" id="UP001209229">
    <property type="component" value="Unassembled WGS sequence"/>
</dbReference>
<evidence type="ECO:0000313" key="3">
    <source>
        <dbReference type="Proteomes" id="UP001209229"/>
    </source>
</evidence>
<dbReference type="InterPro" id="IPR026444">
    <property type="entry name" value="Secre_tail"/>
</dbReference>